<protein>
    <recommendedName>
        <fullName evidence="4">Secreted protein</fullName>
    </recommendedName>
</protein>
<evidence type="ECO:0000256" key="1">
    <source>
        <dbReference type="SAM" id="SignalP"/>
    </source>
</evidence>
<name>A0AAV4UK33_CAEEX</name>
<proteinExistence type="predicted"/>
<gene>
    <name evidence="2" type="ORF">CEXT_16291</name>
</gene>
<accession>A0AAV4UK33</accession>
<feature type="chain" id="PRO_5043349261" description="Secreted protein" evidence="1">
    <location>
        <begin position="19"/>
        <end position="100"/>
    </location>
</feature>
<evidence type="ECO:0008006" key="4">
    <source>
        <dbReference type="Google" id="ProtNLM"/>
    </source>
</evidence>
<comment type="caution">
    <text evidence="2">The sequence shown here is derived from an EMBL/GenBank/DDBJ whole genome shotgun (WGS) entry which is preliminary data.</text>
</comment>
<evidence type="ECO:0000313" key="2">
    <source>
        <dbReference type="EMBL" id="GIY58134.1"/>
    </source>
</evidence>
<organism evidence="2 3">
    <name type="scientific">Caerostris extrusa</name>
    <name type="common">Bark spider</name>
    <name type="synonym">Caerostris bankana</name>
    <dbReference type="NCBI Taxonomy" id="172846"/>
    <lineage>
        <taxon>Eukaryota</taxon>
        <taxon>Metazoa</taxon>
        <taxon>Ecdysozoa</taxon>
        <taxon>Arthropoda</taxon>
        <taxon>Chelicerata</taxon>
        <taxon>Arachnida</taxon>
        <taxon>Araneae</taxon>
        <taxon>Araneomorphae</taxon>
        <taxon>Entelegynae</taxon>
        <taxon>Araneoidea</taxon>
        <taxon>Araneidae</taxon>
        <taxon>Caerostris</taxon>
    </lineage>
</organism>
<dbReference type="EMBL" id="BPLR01013017">
    <property type="protein sequence ID" value="GIY58134.1"/>
    <property type="molecule type" value="Genomic_DNA"/>
</dbReference>
<keyword evidence="1" id="KW-0732">Signal</keyword>
<sequence>MISWLMVCLLAGPDSALSKWGLDLVIEGARPSPVVLADSHKSRRNTVSDQGLRASSRTIFSLSSSQKCGYHSSAAAGMCPPPLTWQLSHLWRSKSHIFAS</sequence>
<keyword evidence="3" id="KW-1185">Reference proteome</keyword>
<feature type="signal peptide" evidence="1">
    <location>
        <begin position="1"/>
        <end position="18"/>
    </location>
</feature>
<evidence type="ECO:0000313" key="3">
    <source>
        <dbReference type="Proteomes" id="UP001054945"/>
    </source>
</evidence>
<dbReference type="AlphaFoldDB" id="A0AAV4UK33"/>
<dbReference type="Proteomes" id="UP001054945">
    <property type="component" value="Unassembled WGS sequence"/>
</dbReference>
<reference evidence="2 3" key="1">
    <citation type="submission" date="2021-06" db="EMBL/GenBank/DDBJ databases">
        <title>Caerostris extrusa draft genome.</title>
        <authorList>
            <person name="Kono N."/>
            <person name="Arakawa K."/>
        </authorList>
    </citation>
    <scope>NUCLEOTIDE SEQUENCE [LARGE SCALE GENOMIC DNA]</scope>
</reference>